<organism evidence="1 2">
    <name type="scientific">Promicromonospora kroppenstedtii</name>
    <dbReference type="NCBI Taxonomy" id="440482"/>
    <lineage>
        <taxon>Bacteria</taxon>
        <taxon>Bacillati</taxon>
        <taxon>Actinomycetota</taxon>
        <taxon>Actinomycetes</taxon>
        <taxon>Micrococcales</taxon>
        <taxon>Promicromonosporaceae</taxon>
        <taxon>Promicromonospora</taxon>
    </lineage>
</organism>
<comment type="caution">
    <text evidence="1">The sequence shown here is derived from an EMBL/GenBank/DDBJ whole genome shotgun (WGS) entry which is preliminary data.</text>
</comment>
<protein>
    <recommendedName>
        <fullName evidence="3">DUF1902 domain-containing protein</fullName>
    </recommendedName>
</protein>
<evidence type="ECO:0000313" key="1">
    <source>
        <dbReference type="EMBL" id="MFI2487279.1"/>
    </source>
</evidence>
<gene>
    <name evidence="1" type="ORF">ACH47X_10245</name>
</gene>
<sequence>MNRYTVVAYRGEQRWTLRAVGVPGAVVHAVLLDDAEAAIRALLAQLTGEGAESFAIDLAPIPGPGGFD</sequence>
<evidence type="ECO:0000313" key="2">
    <source>
        <dbReference type="Proteomes" id="UP001611580"/>
    </source>
</evidence>
<dbReference type="EMBL" id="JBIRYI010000005">
    <property type="protein sequence ID" value="MFI2487279.1"/>
    <property type="molecule type" value="Genomic_DNA"/>
</dbReference>
<name>A0ABW7XJ55_9MICO</name>
<dbReference type="Proteomes" id="UP001611580">
    <property type="component" value="Unassembled WGS sequence"/>
</dbReference>
<accession>A0ABW7XJ55</accession>
<keyword evidence="2" id="KW-1185">Reference proteome</keyword>
<proteinExistence type="predicted"/>
<reference evidence="1 2" key="1">
    <citation type="submission" date="2024-10" db="EMBL/GenBank/DDBJ databases">
        <title>The Natural Products Discovery Center: Release of the First 8490 Sequenced Strains for Exploring Actinobacteria Biosynthetic Diversity.</title>
        <authorList>
            <person name="Kalkreuter E."/>
            <person name="Kautsar S.A."/>
            <person name="Yang D."/>
            <person name="Bader C.D."/>
            <person name="Teijaro C.N."/>
            <person name="Fluegel L."/>
            <person name="Davis C.M."/>
            <person name="Simpson J.R."/>
            <person name="Lauterbach L."/>
            <person name="Steele A.D."/>
            <person name="Gui C."/>
            <person name="Meng S."/>
            <person name="Li G."/>
            <person name="Viehrig K."/>
            <person name="Ye F."/>
            <person name="Su P."/>
            <person name="Kiefer A.F."/>
            <person name="Nichols A."/>
            <person name="Cepeda A.J."/>
            <person name="Yan W."/>
            <person name="Fan B."/>
            <person name="Jiang Y."/>
            <person name="Adhikari A."/>
            <person name="Zheng C.-J."/>
            <person name="Schuster L."/>
            <person name="Cowan T.M."/>
            <person name="Smanski M.J."/>
            <person name="Chevrette M.G."/>
            <person name="De Carvalho L.P.S."/>
            <person name="Shen B."/>
        </authorList>
    </citation>
    <scope>NUCLEOTIDE SEQUENCE [LARGE SCALE GENOMIC DNA]</scope>
    <source>
        <strain evidence="1 2">NPDC019481</strain>
    </source>
</reference>
<evidence type="ECO:0008006" key="3">
    <source>
        <dbReference type="Google" id="ProtNLM"/>
    </source>
</evidence>
<dbReference type="RefSeq" id="WP_397403841.1">
    <property type="nucleotide sequence ID" value="NZ_JBIRYI010000005.1"/>
</dbReference>